<keyword evidence="3" id="KW-1185">Reference proteome</keyword>
<dbReference type="AlphaFoldDB" id="A0A401XJ05"/>
<dbReference type="Gene3D" id="2.60.120.10">
    <property type="entry name" value="Jelly Rolls"/>
    <property type="match status" value="1"/>
</dbReference>
<evidence type="ECO:0000313" key="2">
    <source>
        <dbReference type="EMBL" id="GCD76954.1"/>
    </source>
</evidence>
<evidence type="ECO:0000259" key="1">
    <source>
        <dbReference type="PROSITE" id="PS50042"/>
    </source>
</evidence>
<gene>
    <name evidence="2" type="ORF">JCM31826_04360</name>
</gene>
<dbReference type="InterPro" id="IPR014710">
    <property type="entry name" value="RmlC-like_jellyroll"/>
</dbReference>
<dbReference type="InterPro" id="IPR000595">
    <property type="entry name" value="cNMP-bd_dom"/>
</dbReference>
<proteinExistence type="predicted"/>
<protein>
    <submittedName>
        <fullName evidence="2">DNA-binding protein</fullName>
    </submittedName>
</protein>
<dbReference type="OrthoDB" id="758145at2"/>
<name>A0A401XJ05_9FLAO</name>
<accession>A0A401XJ05</accession>
<organism evidence="2 3">
    <name type="scientific">Thermaurantimonas aggregans</name>
    <dbReference type="NCBI Taxonomy" id="2173829"/>
    <lineage>
        <taxon>Bacteria</taxon>
        <taxon>Pseudomonadati</taxon>
        <taxon>Bacteroidota</taxon>
        <taxon>Flavobacteriia</taxon>
        <taxon>Flavobacteriales</taxon>
        <taxon>Schleiferiaceae</taxon>
        <taxon>Thermaurantimonas</taxon>
    </lineage>
</organism>
<keyword evidence="2" id="KW-0238">DNA-binding</keyword>
<reference evidence="2 3" key="1">
    <citation type="submission" date="2018-11" db="EMBL/GenBank/DDBJ databases">
        <title>Schleiferia aggregans sp. nov., a moderately thermophilic heterotrophic bacterium isolated from microbial mats at a terrestrial hot spring.</title>
        <authorList>
            <person name="Iino T."/>
            <person name="Ohkuma M."/>
            <person name="Haruta S."/>
        </authorList>
    </citation>
    <scope>NUCLEOTIDE SEQUENCE [LARGE SCALE GENOMIC DNA]</scope>
    <source>
        <strain evidence="2 3">LA</strain>
    </source>
</reference>
<dbReference type="InterPro" id="IPR018490">
    <property type="entry name" value="cNMP-bd_dom_sf"/>
</dbReference>
<feature type="domain" description="Cyclic nucleotide-binding" evidence="1">
    <location>
        <begin position="10"/>
        <end position="112"/>
    </location>
</feature>
<dbReference type="GO" id="GO:0003677">
    <property type="term" value="F:DNA binding"/>
    <property type="evidence" value="ECO:0007669"/>
    <property type="project" value="UniProtKB-KW"/>
</dbReference>
<dbReference type="EMBL" id="BHZE01000003">
    <property type="protein sequence ID" value="GCD76954.1"/>
    <property type="molecule type" value="Genomic_DNA"/>
</dbReference>
<sequence length="192" mass="22598">MTELEKQIQNFFSVNEDDLIKIRSYFKPLTLKKGDFFLKAGTYSDKLGFVEQGMVREFVYIDGKEVTKWISTRGYFMVDLASFLFLQTARWNIQALTDCELYVIHKKDYEQIGQIVPKWTELEKLFIAKCFTVLEDRIIQHIALTAEERYNQLFTFNKELFNQVPLQYLASMLGMTPETLSRIRKKTLGKTS</sequence>
<dbReference type="SUPFAM" id="SSF51206">
    <property type="entry name" value="cAMP-binding domain-like"/>
    <property type="match status" value="1"/>
</dbReference>
<dbReference type="Proteomes" id="UP000286715">
    <property type="component" value="Unassembled WGS sequence"/>
</dbReference>
<dbReference type="CDD" id="cd00038">
    <property type="entry name" value="CAP_ED"/>
    <property type="match status" value="1"/>
</dbReference>
<evidence type="ECO:0000313" key="3">
    <source>
        <dbReference type="Proteomes" id="UP000286715"/>
    </source>
</evidence>
<dbReference type="PROSITE" id="PS50042">
    <property type="entry name" value="CNMP_BINDING_3"/>
    <property type="match status" value="1"/>
</dbReference>
<dbReference type="Pfam" id="PF00027">
    <property type="entry name" value="cNMP_binding"/>
    <property type="match status" value="1"/>
</dbReference>
<comment type="caution">
    <text evidence="2">The sequence shown here is derived from an EMBL/GenBank/DDBJ whole genome shotgun (WGS) entry which is preliminary data.</text>
</comment>